<dbReference type="SMART" id="SM00409">
    <property type="entry name" value="IG"/>
    <property type="match status" value="1"/>
</dbReference>
<name>A0AAW0SY67_SCYPA</name>
<dbReference type="FunFam" id="2.60.40.10:FF:000129">
    <property type="entry name" value="CLUMA_CG018772, isoform A"/>
    <property type="match status" value="1"/>
</dbReference>
<sequence>MTAVVSASTLKGMKKFAASSSPLDFAFSKITKKSNQVDGRGQVGVLGVLGEPLVVGCRWEAEETILTWTPPRGPAGHPQHQGLPHPPPGAQMTRILQLLLRLLLMWRGVKGAALPVFPSFLPPLTTTLVGPAEDLTTYPDPNTIFTQQNNTELRSQVGTTAVLHCIAHNVGENTVSWIRRRDYHLLTVGSQAYSSDDRFQVRYIKNENDWQLHIRYVQVRDDGVYECQVSSHPPVSLFATLRVSG</sequence>
<dbReference type="Gene3D" id="2.60.40.10">
    <property type="entry name" value="Immunoglobulins"/>
    <property type="match status" value="1"/>
</dbReference>
<dbReference type="InterPro" id="IPR036179">
    <property type="entry name" value="Ig-like_dom_sf"/>
</dbReference>
<proteinExistence type="predicted"/>
<dbReference type="InterPro" id="IPR003598">
    <property type="entry name" value="Ig_sub2"/>
</dbReference>
<dbReference type="InterPro" id="IPR013106">
    <property type="entry name" value="Ig_V-set"/>
</dbReference>
<gene>
    <name evidence="2" type="ORF">O3P69_016755</name>
</gene>
<dbReference type="InterPro" id="IPR003599">
    <property type="entry name" value="Ig_sub"/>
</dbReference>
<dbReference type="InterPro" id="IPR007110">
    <property type="entry name" value="Ig-like_dom"/>
</dbReference>
<accession>A0AAW0SY67</accession>
<dbReference type="SUPFAM" id="SSF48726">
    <property type="entry name" value="Immunoglobulin"/>
    <property type="match status" value="1"/>
</dbReference>
<dbReference type="PANTHER" id="PTHR23279">
    <property type="entry name" value="DEFECTIVE PROBOSCIS EXTENSION RESPONSE DPR -RELATED"/>
    <property type="match status" value="1"/>
</dbReference>
<dbReference type="Proteomes" id="UP001487740">
    <property type="component" value="Unassembled WGS sequence"/>
</dbReference>
<evidence type="ECO:0000313" key="2">
    <source>
        <dbReference type="EMBL" id="KAK8380375.1"/>
    </source>
</evidence>
<evidence type="ECO:0000313" key="3">
    <source>
        <dbReference type="Proteomes" id="UP001487740"/>
    </source>
</evidence>
<dbReference type="SMART" id="SM00406">
    <property type="entry name" value="IGv"/>
    <property type="match status" value="1"/>
</dbReference>
<dbReference type="PANTHER" id="PTHR23279:SF37">
    <property type="entry name" value="DEFECTIVE PROBOSCIS EXTENSION RESPONSE 13, ISOFORM B"/>
    <property type="match status" value="1"/>
</dbReference>
<dbReference type="Pfam" id="PF07686">
    <property type="entry name" value="V-set"/>
    <property type="match status" value="1"/>
</dbReference>
<dbReference type="PROSITE" id="PS50835">
    <property type="entry name" value="IG_LIKE"/>
    <property type="match status" value="1"/>
</dbReference>
<feature type="domain" description="Ig-like" evidence="1">
    <location>
        <begin position="141"/>
        <end position="244"/>
    </location>
</feature>
<evidence type="ECO:0000259" key="1">
    <source>
        <dbReference type="PROSITE" id="PS50835"/>
    </source>
</evidence>
<comment type="caution">
    <text evidence="2">The sequence shown here is derived from an EMBL/GenBank/DDBJ whole genome shotgun (WGS) entry which is preliminary data.</text>
</comment>
<keyword evidence="3" id="KW-1185">Reference proteome</keyword>
<dbReference type="GO" id="GO:0050808">
    <property type="term" value="P:synapse organization"/>
    <property type="evidence" value="ECO:0007669"/>
    <property type="project" value="TreeGrafter"/>
</dbReference>
<dbReference type="SMART" id="SM00408">
    <property type="entry name" value="IGc2"/>
    <property type="match status" value="1"/>
</dbReference>
<dbReference type="GO" id="GO:0032589">
    <property type="term" value="C:neuron projection membrane"/>
    <property type="evidence" value="ECO:0007669"/>
    <property type="project" value="TreeGrafter"/>
</dbReference>
<organism evidence="2 3">
    <name type="scientific">Scylla paramamosain</name>
    <name type="common">Mud crab</name>
    <dbReference type="NCBI Taxonomy" id="85552"/>
    <lineage>
        <taxon>Eukaryota</taxon>
        <taxon>Metazoa</taxon>
        <taxon>Ecdysozoa</taxon>
        <taxon>Arthropoda</taxon>
        <taxon>Crustacea</taxon>
        <taxon>Multicrustacea</taxon>
        <taxon>Malacostraca</taxon>
        <taxon>Eumalacostraca</taxon>
        <taxon>Eucarida</taxon>
        <taxon>Decapoda</taxon>
        <taxon>Pleocyemata</taxon>
        <taxon>Brachyura</taxon>
        <taxon>Eubrachyura</taxon>
        <taxon>Portunoidea</taxon>
        <taxon>Portunidae</taxon>
        <taxon>Portuninae</taxon>
        <taxon>Scylla</taxon>
    </lineage>
</organism>
<dbReference type="EMBL" id="JARAKH010000042">
    <property type="protein sequence ID" value="KAK8380375.1"/>
    <property type="molecule type" value="Genomic_DNA"/>
</dbReference>
<dbReference type="AlphaFoldDB" id="A0AAW0SY67"/>
<protein>
    <recommendedName>
        <fullName evidence="1">Ig-like domain-containing protein</fullName>
    </recommendedName>
</protein>
<dbReference type="InterPro" id="IPR037448">
    <property type="entry name" value="Zig-8"/>
</dbReference>
<dbReference type="InterPro" id="IPR013783">
    <property type="entry name" value="Ig-like_fold"/>
</dbReference>
<reference evidence="2 3" key="1">
    <citation type="submission" date="2023-03" db="EMBL/GenBank/DDBJ databases">
        <title>High-quality genome of Scylla paramamosain provides insights in environmental adaptation.</title>
        <authorList>
            <person name="Zhang L."/>
        </authorList>
    </citation>
    <scope>NUCLEOTIDE SEQUENCE [LARGE SCALE GENOMIC DNA]</scope>
    <source>
        <strain evidence="2">LZ_2023a</strain>
        <tissue evidence="2">Muscle</tissue>
    </source>
</reference>